<accession>A0A841CY44</accession>
<feature type="transmembrane region" description="Helical" evidence="2">
    <location>
        <begin position="128"/>
        <end position="151"/>
    </location>
</feature>
<keyword evidence="2" id="KW-0812">Transmembrane</keyword>
<evidence type="ECO:0000256" key="2">
    <source>
        <dbReference type="SAM" id="Phobius"/>
    </source>
</evidence>
<dbReference type="InterPro" id="IPR021235">
    <property type="entry name" value="DUF2637"/>
</dbReference>
<gene>
    <name evidence="3" type="ORF">FHS22_000103</name>
</gene>
<dbReference type="Proteomes" id="UP000562352">
    <property type="component" value="Unassembled WGS sequence"/>
</dbReference>
<keyword evidence="2" id="KW-0472">Membrane</keyword>
<protein>
    <recommendedName>
        <fullName evidence="5">DUF2637 domain-containing protein</fullName>
    </recommendedName>
</protein>
<sequence length="376" mass="41017">MHNRISGTVLTPGDDRTPVIGAPASTEPPRSLTSGEYATVAAVGAVVFALGLIGFVNSFAKVTEAAQPFFGALAWTVPLGIDLGILAFSALDIVLARLDMRVKILRFVPWALTAATIYLNVAGEYDPFAVVAHAMLPMLWVIAVEVAAHVFRRFAGLSSETHMDSIRKSRWLLAPMTTFSLWRRMVLWEIRSYPLALGRERDRVLAKTDLQDRYGRLWRWKATRRERALYKLGELVPADLVPTGKVLAEEADEETVLVDEGVELADDGRSVDTDEAGDKDDRPEPVRPALRAIDGDCPRKPGRTRSSSSDVADLLPVGTRVVEKLAEQDRPLTRDNLVAGLRDLGQPISTGRASKLLALLKQGTAGETLTASAASR</sequence>
<name>A0A841CY44_PLAVE</name>
<reference evidence="3 4" key="1">
    <citation type="submission" date="2020-08" db="EMBL/GenBank/DDBJ databases">
        <title>Genomic Encyclopedia of Type Strains, Phase III (KMG-III): the genomes of soil and plant-associated and newly described type strains.</title>
        <authorList>
            <person name="Whitman W."/>
        </authorList>
    </citation>
    <scope>NUCLEOTIDE SEQUENCE [LARGE SCALE GENOMIC DNA]</scope>
    <source>
        <strain evidence="3 4">CECT 3303</strain>
    </source>
</reference>
<organism evidence="3 4">
    <name type="scientific">Planomonospora venezuelensis</name>
    <dbReference type="NCBI Taxonomy" id="1999"/>
    <lineage>
        <taxon>Bacteria</taxon>
        <taxon>Bacillati</taxon>
        <taxon>Actinomycetota</taxon>
        <taxon>Actinomycetes</taxon>
        <taxon>Streptosporangiales</taxon>
        <taxon>Streptosporangiaceae</taxon>
        <taxon>Planomonospora</taxon>
    </lineage>
</organism>
<feature type="transmembrane region" description="Helical" evidence="2">
    <location>
        <begin position="104"/>
        <end position="122"/>
    </location>
</feature>
<evidence type="ECO:0000313" key="3">
    <source>
        <dbReference type="EMBL" id="MBB5960865.1"/>
    </source>
</evidence>
<keyword evidence="2" id="KW-1133">Transmembrane helix</keyword>
<feature type="transmembrane region" description="Helical" evidence="2">
    <location>
        <begin position="72"/>
        <end position="95"/>
    </location>
</feature>
<feature type="transmembrane region" description="Helical" evidence="2">
    <location>
        <begin position="37"/>
        <end position="60"/>
    </location>
</feature>
<dbReference type="RefSeq" id="WP_184937312.1">
    <property type="nucleotide sequence ID" value="NZ_BAAAWZ010000001.1"/>
</dbReference>
<keyword evidence="4" id="KW-1185">Reference proteome</keyword>
<feature type="region of interest" description="Disordered" evidence="1">
    <location>
        <begin position="262"/>
        <end position="310"/>
    </location>
</feature>
<evidence type="ECO:0000313" key="4">
    <source>
        <dbReference type="Proteomes" id="UP000562352"/>
    </source>
</evidence>
<feature type="region of interest" description="Disordered" evidence="1">
    <location>
        <begin position="1"/>
        <end position="30"/>
    </location>
</feature>
<evidence type="ECO:0008006" key="5">
    <source>
        <dbReference type="Google" id="ProtNLM"/>
    </source>
</evidence>
<comment type="caution">
    <text evidence="3">The sequence shown here is derived from an EMBL/GenBank/DDBJ whole genome shotgun (WGS) entry which is preliminary data.</text>
</comment>
<evidence type="ECO:0000256" key="1">
    <source>
        <dbReference type="SAM" id="MobiDB-lite"/>
    </source>
</evidence>
<proteinExistence type="predicted"/>
<dbReference type="EMBL" id="JACHJJ010000001">
    <property type="protein sequence ID" value="MBB5960865.1"/>
    <property type="molecule type" value="Genomic_DNA"/>
</dbReference>
<dbReference type="Pfam" id="PF10935">
    <property type="entry name" value="DUF2637"/>
    <property type="match status" value="1"/>
</dbReference>
<dbReference type="AlphaFoldDB" id="A0A841CY44"/>